<accession>A0A3S0RZJ8</accession>
<sequence length="147" mass="16817">MKRILRFVTLCALMMFSLSVYSVNEGAGRTNEFDWNPVMDAIIQVESGGNRMAKNGNQVGAMQITPIAVAECNKILKLRNSAKRYILADRFSIEKSKEMFVLIQSFHNPQNDVEQAIRAWNGGPRYSASKTQRYYEKVVRHLRNSKL</sequence>
<organism evidence="3 4">
    <name type="scientific">Prevotella koreensis</name>
    <dbReference type="NCBI Taxonomy" id="2490854"/>
    <lineage>
        <taxon>Bacteria</taxon>
        <taxon>Pseudomonadati</taxon>
        <taxon>Bacteroidota</taxon>
        <taxon>Bacteroidia</taxon>
        <taxon>Bacteroidales</taxon>
        <taxon>Prevotellaceae</taxon>
        <taxon>Prevotella</taxon>
    </lineage>
</organism>
<gene>
    <name evidence="3" type="ORF">EHV08_05155</name>
</gene>
<feature type="signal peptide" evidence="1">
    <location>
        <begin position="1"/>
        <end position="22"/>
    </location>
</feature>
<dbReference type="SUPFAM" id="SSF53955">
    <property type="entry name" value="Lysozyme-like"/>
    <property type="match status" value="1"/>
</dbReference>
<protein>
    <submittedName>
        <fullName evidence="3">Lytic transglycosylase domain-containing protein</fullName>
    </submittedName>
</protein>
<evidence type="ECO:0000313" key="4">
    <source>
        <dbReference type="Proteomes" id="UP000278983"/>
    </source>
</evidence>
<dbReference type="AlphaFoldDB" id="A0A3S0RZJ8"/>
<dbReference type="Gene3D" id="1.10.530.10">
    <property type="match status" value="1"/>
</dbReference>
<proteinExistence type="predicted"/>
<feature type="domain" description="Transglycosylase SLT" evidence="2">
    <location>
        <begin position="36"/>
        <end position="137"/>
    </location>
</feature>
<dbReference type="EMBL" id="RYYU01000001">
    <property type="protein sequence ID" value="RUL59209.1"/>
    <property type="molecule type" value="Genomic_DNA"/>
</dbReference>
<dbReference type="InterPro" id="IPR008258">
    <property type="entry name" value="Transglycosylase_SLT_dom_1"/>
</dbReference>
<keyword evidence="4" id="KW-1185">Reference proteome</keyword>
<name>A0A3S0RZJ8_9BACT</name>
<dbReference type="Proteomes" id="UP000278983">
    <property type="component" value="Unassembled WGS sequence"/>
</dbReference>
<evidence type="ECO:0000259" key="2">
    <source>
        <dbReference type="Pfam" id="PF01464"/>
    </source>
</evidence>
<comment type="caution">
    <text evidence="3">The sequence shown here is derived from an EMBL/GenBank/DDBJ whole genome shotgun (WGS) entry which is preliminary data.</text>
</comment>
<evidence type="ECO:0000313" key="3">
    <source>
        <dbReference type="EMBL" id="RUL59209.1"/>
    </source>
</evidence>
<dbReference type="RefSeq" id="WP_126678371.1">
    <property type="nucleotide sequence ID" value="NZ_RYYU01000001.1"/>
</dbReference>
<dbReference type="InterPro" id="IPR023346">
    <property type="entry name" value="Lysozyme-like_dom_sf"/>
</dbReference>
<dbReference type="OrthoDB" id="1081306at2"/>
<evidence type="ECO:0000256" key="1">
    <source>
        <dbReference type="SAM" id="SignalP"/>
    </source>
</evidence>
<dbReference type="Pfam" id="PF01464">
    <property type="entry name" value="SLT"/>
    <property type="match status" value="1"/>
</dbReference>
<feature type="chain" id="PRO_5018574578" evidence="1">
    <location>
        <begin position="23"/>
        <end position="147"/>
    </location>
</feature>
<reference evidence="3 4" key="1">
    <citation type="submission" date="2018-12" db="EMBL/GenBank/DDBJ databases">
        <title>Genome sequencing of Prevotella sp. KCOM 3155 (= JS262).</title>
        <authorList>
            <person name="Kook J.-K."/>
            <person name="Park S.-N."/>
            <person name="Lim Y.K."/>
        </authorList>
    </citation>
    <scope>NUCLEOTIDE SEQUENCE [LARGE SCALE GENOMIC DNA]</scope>
    <source>
        <strain evidence="3 4">KCOM 3155</strain>
    </source>
</reference>
<keyword evidence="1" id="KW-0732">Signal</keyword>